<dbReference type="AlphaFoldDB" id="A0A9N9HRR6"/>
<organism evidence="2 3">
    <name type="scientific">Funneliformis mosseae</name>
    <name type="common">Endomycorrhizal fungus</name>
    <name type="synonym">Glomus mosseae</name>
    <dbReference type="NCBI Taxonomy" id="27381"/>
    <lineage>
        <taxon>Eukaryota</taxon>
        <taxon>Fungi</taxon>
        <taxon>Fungi incertae sedis</taxon>
        <taxon>Mucoromycota</taxon>
        <taxon>Glomeromycotina</taxon>
        <taxon>Glomeromycetes</taxon>
        <taxon>Glomerales</taxon>
        <taxon>Glomeraceae</taxon>
        <taxon>Funneliformis</taxon>
    </lineage>
</organism>
<dbReference type="Proteomes" id="UP000789375">
    <property type="component" value="Unassembled WGS sequence"/>
</dbReference>
<gene>
    <name evidence="2" type="ORF">FMOSSE_LOCUS13903</name>
</gene>
<keyword evidence="3" id="KW-1185">Reference proteome</keyword>
<evidence type="ECO:0000313" key="3">
    <source>
        <dbReference type="Proteomes" id="UP000789375"/>
    </source>
</evidence>
<proteinExistence type="predicted"/>
<evidence type="ECO:0000313" key="2">
    <source>
        <dbReference type="EMBL" id="CAG8702841.1"/>
    </source>
</evidence>
<feature type="region of interest" description="Disordered" evidence="1">
    <location>
        <begin position="37"/>
        <end position="73"/>
    </location>
</feature>
<reference evidence="2" key="1">
    <citation type="submission" date="2021-06" db="EMBL/GenBank/DDBJ databases">
        <authorList>
            <person name="Kallberg Y."/>
            <person name="Tangrot J."/>
            <person name="Rosling A."/>
        </authorList>
    </citation>
    <scope>NUCLEOTIDE SEQUENCE</scope>
    <source>
        <strain evidence="2">87-6 pot B 2015</strain>
    </source>
</reference>
<comment type="caution">
    <text evidence="2">The sequence shown here is derived from an EMBL/GenBank/DDBJ whole genome shotgun (WGS) entry which is preliminary data.</text>
</comment>
<accession>A0A9N9HRR6</accession>
<protein>
    <submittedName>
        <fullName evidence="2">7580_t:CDS:1</fullName>
    </submittedName>
</protein>
<sequence>KQKAIHVWSNVIDEHLHASTESTTEFTKFTMKVENHDKADTTGYHTPERHTTPEDDKEGENGEEEEDDEYNADQTIIGGKSTNWIVNGVRIRESLTQYQLDKNSPKTKSEYYDVIFLNSNDKDGFLSTLDESIVEQMCSDIRMKEEKTKDNIKQDIKIFLDNIIDLFALKFVSHMIKLMDNVNWLIELMSEGTYIVNVLAPILSEFFTKNKQYWCASYGETCLRASAMDRNSNKADNERRSNGNKIDTIISLREEDKDFSVTETLMNQFAEFNPSSDITLIKLYGLQSYLNELTIYEFQLKYTEIYTMEIILTFPLPKTWADMAKAHKTVMGLLDKGGSKKMTTRMINSPTESVEKTKSTATIKKTKSTMTAKKLRKQGFSIEQSLYSNYFAYSI</sequence>
<name>A0A9N9HRR6_FUNMO</name>
<feature type="non-terminal residue" evidence="2">
    <location>
        <position position="395"/>
    </location>
</feature>
<feature type="compositionally biased region" description="Acidic residues" evidence="1">
    <location>
        <begin position="55"/>
        <end position="71"/>
    </location>
</feature>
<feature type="compositionally biased region" description="Basic and acidic residues" evidence="1">
    <location>
        <begin position="37"/>
        <end position="54"/>
    </location>
</feature>
<dbReference type="EMBL" id="CAJVPP010009189">
    <property type="protein sequence ID" value="CAG8702841.1"/>
    <property type="molecule type" value="Genomic_DNA"/>
</dbReference>
<evidence type="ECO:0000256" key="1">
    <source>
        <dbReference type="SAM" id="MobiDB-lite"/>
    </source>
</evidence>